<evidence type="ECO:0000313" key="2">
    <source>
        <dbReference type="Proteomes" id="UP000499080"/>
    </source>
</evidence>
<evidence type="ECO:0000313" key="1">
    <source>
        <dbReference type="EMBL" id="GBN15533.1"/>
    </source>
</evidence>
<comment type="caution">
    <text evidence="1">The sequence shown here is derived from an EMBL/GenBank/DDBJ whole genome shotgun (WGS) entry which is preliminary data.</text>
</comment>
<accession>A0A4Y2LNF2</accession>
<dbReference type="Proteomes" id="UP000499080">
    <property type="component" value="Unassembled WGS sequence"/>
</dbReference>
<name>A0A4Y2LNF2_ARAVE</name>
<proteinExistence type="predicted"/>
<gene>
    <name evidence="1" type="ORF">AVEN_39753_1</name>
</gene>
<keyword evidence="2" id="KW-1185">Reference proteome</keyword>
<protein>
    <submittedName>
        <fullName evidence="1">Uncharacterized protein</fullName>
    </submittedName>
</protein>
<sequence>MDLVILKCGPITRTTPELASSLQASAHTSWRVFDLDRFSVHQAYIRGGSSMEPAALHPRSRDLTTRPYRPADCFMDALRKRVELFNKEQLFCVWILYEPTIVLIKADAVQEMLMGVKMNGKSWLYNRLNHLFGSGLIASSFAIWAGTYTVDLQCIRFLKLEPSGQEAETSPLDHRLLGSFEGRGKPVAVYFDAYFPSLWANNVWQLKIGVRMHLDSVLDVRIQLLDVIFINLDMK</sequence>
<organism evidence="1 2">
    <name type="scientific">Araneus ventricosus</name>
    <name type="common">Orbweaver spider</name>
    <name type="synonym">Epeira ventricosa</name>
    <dbReference type="NCBI Taxonomy" id="182803"/>
    <lineage>
        <taxon>Eukaryota</taxon>
        <taxon>Metazoa</taxon>
        <taxon>Ecdysozoa</taxon>
        <taxon>Arthropoda</taxon>
        <taxon>Chelicerata</taxon>
        <taxon>Arachnida</taxon>
        <taxon>Araneae</taxon>
        <taxon>Araneomorphae</taxon>
        <taxon>Entelegynae</taxon>
        <taxon>Araneoidea</taxon>
        <taxon>Araneidae</taxon>
        <taxon>Araneus</taxon>
    </lineage>
</organism>
<reference evidence="1 2" key="1">
    <citation type="journal article" date="2019" name="Sci. Rep.">
        <title>Orb-weaving spider Araneus ventricosus genome elucidates the spidroin gene catalogue.</title>
        <authorList>
            <person name="Kono N."/>
            <person name="Nakamura H."/>
            <person name="Ohtoshi R."/>
            <person name="Moran D.A.P."/>
            <person name="Shinohara A."/>
            <person name="Yoshida Y."/>
            <person name="Fujiwara M."/>
            <person name="Mori M."/>
            <person name="Tomita M."/>
            <person name="Arakawa K."/>
        </authorList>
    </citation>
    <scope>NUCLEOTIDE SEQUENCE [LARGE SCALE GENOMIC DNA]</scope>
</reference>
<dbReference type="EMBL" id="BGPR01006036">
    <property type="protein sequence ID" value="GBN15533.1"/>
    <property type="molecule type" value="Genomic_DNA"/>
</dbReference>
<dbReference type="AlphaFoldDB" id="A0A4Y2LNF2"/>